<evidence type="ECO:0000313" key="3">
    <source>
        <dbReference type="Proteomes" id="UP000886878"/>
    </source>
</evidence>
<name>A0A9D1QR73_9LACO</name>
<reference evidence="2" key="2">
    <citation type="submission" date="2021-04" db="EMBL/GenBank/DDBJ databases">
        <authorList>
            <person name="Gilroy R."/>
        </authorList>
    </citation>
    <scope>NUCLEOTIDE SEQUENCE</scope>
    <source>
        <strain evidence="2">ChiHejej3B27-2180</strain>
    </source>
</reference>
<dbReference type="PANTHER" id="PTHR40027:SF1">
    <property type="entry name" value="CELL DIVISION PROTEIN DIVIC"/>
    <property type="match status" value="1"/>
</dbReference>
<dbReference type="AlphaFoldDB" id="A0A9D1QR73"/>
<evidence type="ECO:0000256" key="1">
    <source>
        <dbReference type="SAM" id="Phobius"/>
    </source>
</evidence>
<sequence length="122" mass="14024">MSRSHDRVTSIDTPYSRQQSAQLVINQQYVKRVHAKRRRVILLVTACLALLFCIQLLVNHHTLKTVNSQIASEKATLVAKKKTNKNLQAEVKSLHDPAYIQQVLRQKYNYSKSGETIYNFAN</sequence>
<reference evidence="2" key="1">
    <citation type="journal article" date="2021" name="PeerJ">
        <title>Extensive microbial diversity within the chicken gut microbiome revealed by metagenomics and culture.</title>
        <authorList>
            <person name="Gilroy R."/>
            <person name="Ravi A."/>
            <person name="Getino M."/>
            <person name="Pursley I."/>
            <person name="Horton D.L."/>
            <person name="Alikhan N.F."/>
            <person name="Baker D."/>
            <person name="Gharbi K."/>
            <person name="Hall N."/>
            <person name="Watson M."/>
            <person name="Adriaenssens E.M."/>
            <person name="Foster-Nyarko E."/>
            <person name="Jarju S."/>
            <person name="Secka A."/>
            <person name="Antonio M."/>
            <person name="Oren A."/>
            <person name="Chaudhuri R.R."/>
            <person name="La Ragione R."/>
            <person name="Hildebrand F."/>
            <person name="Pallen M.J."/>
        </authorList>
    </citation>
    <scope>NUCLEOTIDE SEQUENCE</scope>
    <source>
        <strain evidence="2">ChiHejej3B27-2180</strain>
    </source>
</reference>
<proteinExistence type="predicted"/>
<dbReference type="InterPro" id="IPR039076">
    <property type="entry name" value="DivIC"/>
</dbReference>
<keyword evidence="1" id="KW-0812">Transmembrane</keyword>
<dbReference type="Proteomes" id="UP000886878">
    <property type="component" value="Unassembled WGS sequence"/>
</dbReference>
<dbReference type="InterPro" id="IPR007060">
    <property type="entry name" value="FtsL/DivIC"/>
</dbReference>
<dbReference type="Pfam" id="PF04977">
    <property type="entry name" value="DivIC"/>
    <property type="match status" value="1"/>
</dbReference>
<dbReference type="EMBL" id="DXGK01000111">
    <property type="protein sequence ID" value="HIW70762.1"/>
    <property type="molecule type" value="Genomic_DNA"/>
</dbReference>
<feature type="transmembrane region" description="Helical" evidence="1">
    <location>
        <begin position="40"/>
        <end position="58"/>
    </location>
</feature>
<dbReference type="GO" id="GO:0051301">
    <property type="term" value="P:cell division"/>
    <property type="evidence" value="ECO:0007669"/>
    <property type="project" value="InterPro"/>
</dbReference>
<organism evidence="2 3">
    <name type="scientific">Candidatus Limosilactobacillus merdipullorum</name>
    <dbReference type="NCBI Taxonomy" id="2838653"/>
    <lineage>
        <taxon>Bacteria</taxon>
        <taxon>Bacillati</taxon>
        <taxon>Bacillota</taxon>
        <taxon>Bacilli</taxon>
        <taxon>Lactobacillales</taxon>
        <taxon>Lactobacillaceae</taxon>
        <taxon>Limosilactobacillus</taxon>
    </lineage>
</organism>
<keyword evidence="1" id="KW-1133">Transmembrane helix</keyword>
<protein>
    <submittedName>
        <fullName evidence="2">Septum formation initiator family protein</fullName>
    </submittedName>
</protein>
<gene>
    <name evidence="2" type="ORF">H9876_05295</name>
</gene>
<accession>A0A9D1QR73</accession>
<evidence type="ECO:0000313" key="2">
    <source>
        <dbReference type="EMBL" id="HIW70762.1"/>
    </source>
</evidence>
<keyword evidence="1" id="KW-0472">Membrane</keyword>
<comment type="caution">
    <text evidence="2">The sequence shown here is derived from an EMBL/GenBank/DDBJ whole genome shotgun (WGS) entry which is preliminary data.</text>
</comment>
<dbReference type="PANTHER" id="PTHR40027">
    <property type="entry name" value="CELL DIVISION PROTEIN DIVIC"/>
    <property type="match status" value="1"/>
</dbReference>